<reference evidence="8 9" key="1">
    <citation type="submission" date="2017-10" db="EMBL/GenBank/DDBJ databases">
        <title>Novel microbial diversity and functional potential in the marine mammal oral microbiome.</title>
        <authorList>
            <person name="Dudek N.K."/>
            <person name="Sun C.L."/>
            <person name="Burstein D."/>
            <person name="Kantor R.S."/>
            <person name="Aliaga Goltsman D.S."/>
            <person name="Bik E.M."/>
            <person name="Thomas B.C."/>
            <person name="Banfield J.F."/>
            <person name="Relman D.A."/>
        </authorList>
    </citation>
    <scope>NUCLEOTIDE SEQUENCE [LARGE SCALE GENOMIC DNA]</scope>
    <source>
        <strain evidence="8">DOLJORAL78_47_16</strain>
    </source>
</reference>
<comment type="caution">
    <text evidence="8">The sequence shown here is derived from an EMBL/GenBank/DDBJ whole genome shotgun (WGS) entry which is preliminary data.</text>
</comment>
<keyword evidence="1 3" id="KW-0456">Lyase</keyword>
<evidence type="ECO:0000259" key="7">
    <source>
        <dbReference type="Pfam" id="PF03330"/>
    </source>
</evidence>
<gene>
    <name evidence="3" type="primary">rlpA</name>
    <name evidence="8" type="ORF">CSA56_03565</name>
</gene>
<keyword evidence="2 3" id="KW-0961">Cell wall biogenesis/degradation</keyword>
<dbReference type="InterPro" id="IPR036908">
    <property type="entry name" value="RlpA-like_sf"/>
</dbReference>
<dbReference type="InterPro" id="IPR012997">
    <property type="entry name" value="RplA"/>
</dbReference>
<dbReference type="PANTHER" id="PTHR34183:SF1">
    <property type="entry name" value="ENDOLYTIC PEPTIDOGLYCAN TRANSGLYCOSYLASE RLPA"/>
    <property type="match status" value="1"/>
</dbReference>
<dbReference type="AlphaFoldDB" id="A0A2G6KJM5"/>
<dbReference type="PANTHER" id="PTHR34183">
    <property type="entry name" value="ENDOLYTIC PEPTIDOGLYCAN TRANSGLYCOSYLASE RLPA"/>
    <property type="match status" value="1"/>
</dbReference>
<keyword evidence="6" id="KW-0812">Transmembrane</keyword>
<dbReference type="HAMAP" id="MF_02071">
    <property type="entry name" value="RlpA"/>
    <property type="match status" value="1"/>
</dbReference>
<dbReference type="Pfam" id="PF03330">
    <property type="entry name" value="DPBB_1"/>
    <property type="match status" value="1"/>
</dbReference>
<keyword evidence="6" id="KW-0472">Membrane</keyword>
<feature type="transmembrane region" description="Helical" evidence="6">
    <location>
        <begin position="21"/>
        <end position="39"/>
    </location>
</feature>
<dbReference type="CDD" id="cd22268">
    <property type="entry name" value="DPBB_RlpA-like"/>
    <property type="match status" value="1"/>
</dbReference>
<dbReference type="InterPro" id="IPR009009">
    <property type="entry name" value="RlpA-like_DPBB"/>
</dbReference>
<keyword evidence="8" id="KW-0449">Lipoprotein</keyword>
<comment type="function">
    <text evidence="3">Lytic transglycosylase with a strong preference for naked glycan strands that lack stem peptides.</text>
</comment>
<dbReference type="EC" id="4.2.2.-" evidence="3"/>
<protein>
    <recommendedName>
        <fullName evidence="3">Probable endolytic peptidoglycan transglycosylase RlpA</fullName>
        <ecNumber evidence="3">4.2.2.-</ecNumber>
    </recommendedName>
</protein>
<name>A0A2G6KJM5_9BACT</name>
<evidence type="ECO:0000256" key="3">
    <source>
        <dbReference type="HAMAP-Rule" id="MF_02071"/>
    </source>
</evidence>
<organism evidence="8 9">
    <name type="scientific">candidate division KSB3 bacterium</name>
    <dbReference type="NCBI Taxonomy" id="2044937"/>
    <lineage>
        <taxon>Bacteria</taxon>
        <taxon>candidate division KSB3</taxon>
    </lineage>
</organism>
<evidence type="ECO:0000256" key="4">
    <source>
        <dbReference type="RuleBase" id="RU003495"/>
    </source>
</evidence>
<comment type="similarity">
    <text evidence="3 4">Belongs to the RlpA family.</text>
</comment>
<keyword evidence="6" id="KW-1133">Transmembrane helix</keyword>
<dbReference type="GO" id="GO:0008932">
    <property type="term" value="F:lytic endotransglycosylase activity"/>
    <property type="evidence" value="ECO:0007669"/>
    <property type="project" value="UniProtKB-UniRule"/>
</dbReference>
<accession>A0A2G6KJM5</accession>
<dbReference type="Gene3D" id="2.40.40.10">
    <property type="entry name" value="RlpA-like domain"/>
    <property type="match status" value="1"/>
</dbReference>
<dbReference type="InterPro" id="IPR034718">
    <property type="entry name" value="RlpA"/>
</dbReference>
<feature type="domain" description="RlpA-like protein double-psi beta-barrel" evidence="7">
    <location>
        <begin position="97"/>
        <end position="184"/>
    </location>
</feature>
<evidence type="ECO:0000256" key="1">
    <source>
        <dbReference type="ARBA" id="ARBA00023239"/>
    </source>
</evidence>
<feature type="region of interest" description="Disordered" evidence="5">
    <location>
        <begin position="46"/>
        <end position="81"/>
    </location>
</feature>
<dbReference type="EMBL" id="PDSK01000039">
    <property type="protein sequence ID" value="PIE35570.1"/>
    <property type="molecule type" value="Genomic_DNA"/>
</dbReference>
<dbReference type="GO" id="GO:0071555">
    <property type="term" value="P:cell wall organization"/>
    <property type="evidence" value="ECO:0007669"/>
    <property type="project" value="UniProtKB-KW"/>
</dbReference>
<evidence type="ECO:0000256" key="5">
    <source>
        <dbReference type="SAM" id="MobiDB-lite"/>
    </source>
</evidence>
<evidence type="ECO:0000313" key="8">
    <source>
        <dbReference type="EMBL" id="PIE35570.1"/>
    </source>
</evidence>
<dbReference type="NCBIfam" id="TIGR00413">
    <property type="entry name" value="rlpA"/>
    <property type="match status" value="1"/>
</dbReference>
<dbReference type="SUPFAM" id="SSF50685">
    <property type="entry name" value="Barwin-like endoglucanases"/>
    <property type="match status" value="1"/>
</dbReference>
<dbReference type="GO" id="GO:0000270">
    <property type="term" value="P:peptidoglycan metabolic process"/>
    <property type="evidence" value="ECO:0007669"/>
    <property type="project" value="UniProtKB-UniRule"/>
</dbReference>
<sequence length="188" mass="20987">MHSLPLKNRKKKENSFYRAALKVELVFITFLLICIVLVARCSTERRRQQTSGTQTPARNVPLAIPTPEREPQPTLVSPSPQSRLLDENAFRTKQINVGLASYYQKIFQGHLTASGEPYDPNELTAAHNSYPFGTLVRVTNLDNGKHVVVRVNDRGPYKPNRIIDLSSEAAKILGVIDAGIAKVQLEIL</sequence>
<evidence type="ECO:0000256" key="6">
    <source>
        <dbReference type="SAM" id="Phobius"/>
    </source>
</evidence>
<dbReference type="Proteomes" id="UP000230821">
    <property type="component" value="Unassembled WGS sequence"/>
</dbReference>
<evidence type="ECO:0000313" key="9">
    <source>
        <dbReference type="Proteomes" id="UP000230821"/>
    </source>
</evidence>
<evidence type="ECO:0000256" key="2">
    <source>
        <dbReference type="ARBA" id="ARBA00023316"/>
    </source>
</evidence>
<proteinExistence type="inferred from homology"/>